<keyword evidence="3" id="KW-1185">Reference proteome</keyword>
<dbReference type="EMBL" id="JACTAM010000023">
    <property type="protein sequence ID" value="KAI2649993.1"/>
    <property type="molecule type" value="Genomic_DNA"/>
</dbReference>
<dbReference type="Proteomes" id="UP000830375">
    <property type="component" value="Unassembled WGS sequence"/>
</dbReference>
<protein>
    <submittedName>
        <fullName evidence="2">Protein translocase subunit SecA 2</fullName>
    </submittedName>
</protein>
<evidence type="ECO:0000256" key="1">
    <source>
        <dbReference type="SAM" id="MobiDB-lite"/>
    </source>
</evidence>
<feature type="region of interest" description="Disordered" evidence="1">
    <location>
        <begin position="47"/>
        <end position="72"/>
    </location>
</feature>
<gene>
    <name evidence="2" type="ORF">H4Q32_016080</name>
</gene>
<accession>A0ABQ8LK09</accession>
<feature type="compositionally biased region" description="Basic residues" evidence="1">
    <location>
        <begin position="60"/>
        <end position="71"/>
    </location>
</feature>
<reference evidence="2 3" key="1">
    <citation type="submission" date="2022-01" db="EMBL/GenBank/DDBJ databases">
        <title>A high-quality chromosome-level genome assembly of rohu carp, Labeo rohita.</title>
        <authorList>
            <person name="Arick M.A. II"/>
            <person name="Hsu C.-Y."/>
            <person name="Magbanua Z."/>
            <person name="Pechanova O."/>
            <person name="Grover C."/>
            <person name="Miller E."/>
            <person name="Thrash A."/>
            <person name="Ezzel L."/>
            <person name="Alam S."/>
            <person name="Benzie J."/>
            <person name="Hamilton M."/>
            <person name="Karsi A."/>
            <person name="Lawrence M.L."/>
            <person name="Peterson D.G."/>
        </authorList>
    </citation>
    <scope>NUCLEOTIDE SEQUENCE [LARGE SCALE GENOMIC DNA]</scope>
    <source>
        <strain evidence="3">BAU-BD-2019</strain>
        <tissue evidence="2">Blood</tissue>
    </source>
</reference>
<evidence type="ECO:0000313" key="3">
    <source>
        <dbReference type="Proteomes" id="UP000830375"/>
    </source>
</evidence>
<organism evidence="2 3">
    <name type="scientific">Labeo rohita</name>
    <name type="common">Indian major carp</name>
    <name type="synonym">Cyprinus rohita</name>
    <dbReference type="NCBI Taxonomy" id="84645"/>
    <lineage>
        <taxon>Eukaryota</taxon>
        <taxon>Metazoa</taxon>
        <taxon>Chordata</taxon>
        <taxon>Craniata</taxon>
        <taxon>Vertebrata</taxon>
        <taxon>Euteleostomi</taxon>
        <taxon>Actinopterygii</taxon>
        <taxon>Neopterygii</taxon>
        <taxon>Teleostei</taxon>
        <taxon>Ostariophysi</taxon>
        <taxon>Cypriniformes</taxon>
        <taxon>Cyprinidae</taxon>
        <taxon>Labeoninae</taxon>
        <taxon>Labeonini</taxon>
        <taxon>Labeo</taxon>
    </lineage>
</organism>
<comment type="caution">
    <text evidence="2">The sequence shown here is derived from an EMBL/GenBank/DDBJ whole genome shotgun (WGS) entry which is preliminary data.</text>
</comment>
<evidence type="ECO:0000313" key="2">
    <source>
        <dbReference type="EMBL" id="KAI2649993.1"/>
    </source>
</evidence>
<sequence length="149" mass="17466">MSNMGEGAWAYLWVDPYGIRHHHLSGDNWWFKKYVIWRKWQDTPRLLDKHNRDSGPSGRAQRKGRSPGKMRWRQEGPVFSSGLHMMFFHHQKKKKKLQQWLGEDPSCPLCTSPATLRHILTGCKEMGILGQTLRQTIKQVSDSTEYCSR</sequence>
<proteinExistence type="predicted"/>
<name>A0ABQ8LK09_LABRO</name>